<comment type="caution">
    <text evidence="1">The sequence shown here is derived from an EMBL/GenBank/DDBJ whole genome shotgun (WGS) entry which is preliminary data.</text>
</comment>
<reference evidence="1" key="1">
    <citation type="submission" date="2020-05" db="EMBL/GenBank/DDBJ databases">
        <title>Large-scale comparative analyses of tick genomes elucidate their genetic diversity and vector capacities.</title>
        <authorList>
            <person name="Jia N."/>
            <person name="Wang J."/>
            <person name="Shi W."/>
            <person name="Du L."/>
            <person name="Sun Y."/>
            <person name="Zhan W."/>
            <person name="Jiang J."/>
            <person name="Wang Q."/>
            <person name="Zhang B."/>
            <person name="Ji P."/>
            <person name="Sakyi L.B."/>
            <person name="Cui X."/>
            <person name="Yuan T."/>
            <person name="Jiang B."/>
            <person name="Yang W."/>
            <person name="Lam T.T.-Y."/>
            <person name="Chang Q."/>
            <person name="Ding S."/>
            <person name="Wang X."/>
            <person name="Zhu J."/>
            <person name="Ruan X."/>
            <person name="Zhao L."/>
            <person name="Wei J."/>
            <person name="Que T."/>
            <person name="Du C."/>
            <person name="Cheng J."/>
            <person name="Dai P."/>
            <person name="Han X."/>
            <person name="Huang E."/>
            <person name="Gao Y."/>
            <person name="Liu J."/>
            <person name="Shao H."/>
            <person name="Ye R."/>
            <person name="Li L."/>
            <person name="Wei W."/>
            <person name="Wang X."/>
            <person name="Wang C."/>
            <person name="Yang T."/>
            <person name="Huo Q."/>
            <person name="Li W."/>
            <person name="Guo W."/>
            <person name="Chen H."/>
            <person name="Zhou L."/>
            <person name="Ni X."/>
            <person name="Tian J."/>
            <person name="Zhou Y."/>
            <person name="Sheng Y."/>
            <person name="Liu T."/>
            <person name="Pan Y."/>
            <person name="Xia L."/>
            <person name="Li J."/>
            <person name="Zhao F."/>
            <person name="Cao W."/>
        </authorList>
    </citation>
    <scope>NUCLEOTIDE SEQUENCE</scope>
    <source>
        <strain evidence="1">Hyas-2018</strain>
    </source>
</reference>
<proteinExistence type="predicted"/>
<name>A0ACB7S8K4_HYAAI</name>
<dbReference type="Proteomes" id="UP000821845">
    <property type="component" value="Chromosome 5"/>
</dbReference>
<sequence>MLLSLRVRIGVQLLARGLIGGQHPPSALCLTGAASAGGRKLPPRLSAAVACNVRAGCVSRRPLARHKGAPLIAAAAAFDTTPGILGLLYVGFGRRPRRPRNGGQRVRCS</sequence>
<organism evidence="1 2">
    <name type="scientific">Hyalomma asiaticum</name>
    <name type="common">Tick</name>
    <dbReference type="NCBI Taxonomy" id="266040"/>
    <lineage>
        <taxon>Eukaryota</taxon>
        <taxon>Metazoa</taxon>
        <taxon>Ecdysozoa</taxon>
        <taxon>Arthropoda</taxon>
        <taxon>Chelicerata</taxon>
        <taxon>Arachnida</taxon>
        <taxon>Acari</taxon>
        <taxon>Parasitiformes</taxon>
        <taxon>Ixodida</taxon>
        <taxon>Ixodoidea</taxon>
        <taxon>Ixodidae</taxon>
        <taxon>Hyalomminae</taxon>
        <taxon>Hyalomma</taxon>
    </lineage>
</organism>
<accession>A0ACB7S8K4</accession>
<evidence type="ECO:0000313" key="2">
    <source>
        <dbReference type="Proteomes" id="UP000821845"/>
    </source>
</evidence>
<evidence type="ECO:0000313" key="1">
    <source>
        <dbReference type="EMBL" id="KAH6930371.1"/>
    </source>
</evidence>
<keyword evidence="2" id="KW-1185">Reference proteome</keyword>
<dbReference type="EMBL" id="CM023485">
    <property type="protein sequence ID" value="KAH6930371.1"/>
    <property type="molecule type" value="Genomic_DNA"/>
</dbReference>
<protein>
    <submittedName>
        <fullName evidence="1">Uncharacterized protein</fullName>
    </submittedName>
</protein>
<gene>
    <name evidence="1" type="ORF">HPB50_013113</name>
</gene>